<dbReference type="InterPro" id="IPR002350">
    <property type="entry name" value="Kazal_dom"/>
</dbReference>
<dbReference type="InterPro" id="IPR009030">
    <property type="entry name" value="Growth_fac_rcpt_cys_sf"/>
</dbReference>
<dbReference type="EMBL" id="MH880908">
    <property type="protein sequence ID" value="AYU97988.1"/>
    <property type="molecule type" value="mRNA"/>
</dbReference>
<dbReference type="Pfam" id="PF13927">
    <property type="entry name" value="Ig_3"/>
    <property type="match status" value="1"/>
</dbReference>
<feature type="signal peptide" evidence="6">
    <location>
        <begin position="1"/>
        <end position="21"/>
    </location>
</feature>
<evidence type="ECO:0000256" key="6">
    <source>
        <dbReference type="SAM" id="SignalP"/>
    </source>
</evidence>
<dbReference type="SMART" id="SM00280">
    <property type="entry name" value="KAZAL"/>
    <property type="match status" value="1"/>
</dbReference>
<dbReference type="InterPro" id="IPR011390">
    <property type="entry name" value="IGFBP_rP_mac25"/>
</dbReference>
<evidence type="ECO:0000256" key="1">
    <source>
        <dbReference type="ARBA" id="ARBA00004613"/>
    </source>
</evidence>
<proteinExistence type="evidence at transcript level"/>
<dbReference type="PROSITE" id="PS51465">
    <property type="entry name" value="KAZAL_2"/>
    <property type="match status" value="1"/>
</dbReference>
<evidence type="ECO:0000259" key="8">
    <source>
        <dbReference type="PROSITE" id="PS51323"/>
    </source>
</evidence>
<evidence type="ECO:0000256" key="2">
    <source>
        <dbReference type="ARBA" id="ARBA00022525"/>
    </source>
</evidence>
<evidence type="ECO:0000256" key="5">
    <source>
        <dbReference type="ARBA" id="ARBA00023319"/>
    </source>
</evidence>
<dbReference type="Gene3D" id="3.30.60.30">
    <property type="match status" value="1"/>
</dbReference>
<evidence type="ECO:0000259" key="7">
    <source>
        <dbReference type="PROSITE" id="PS50835"/>
    </source>
</evidence>
<reference evidence="10" key="1">
    <citation type="journal article" date="2018" name="Gen. Comp. Endocrinol.">
        <title>IGFBP-rP1, a strongly conserved member of the androgenic hormone signalling pathway in Isopoda.</title>
        <authorList>
            <person name="Herran B."/>
            <person name="Cerveau N."/>
            <person name="Houdelet C."/>
            <person name="Bernier C."/>
            <person name="Debenest C."/>
            <person name="Delaunay C."/>
            <person name="Raimond M."/>
            <person name="Bertaux J."/>
            <person name="Greve P."/>
        </authorList>
    </citation>
    <scope>NUCLEOTIDE SEQUENCE</scope>
</reference>
<dbReference type="Pfam" id="PF07648">
    <property type="entry name" value="Kazal_2"/>
    <property type="match status" value="1"/>
</dbReference>
<dbReference type="InterPro" id="IPR036179">
    <property type="entry name" value="Ig-like_dom_sf"/>
</dbReference>
<evidence type="ECO:0000256" key="3">
    <source>
        <dbReference type="ARBA" id="ARBA00022729"/>
    </source>
</evidence>
<dbReference type="FunFam" id="2.60.40.10:FF:000032">
    <property type="entry name" value="palladin isoform X1"/>
    <property type="match status" value="1"/>
</dbReference>
<dbReference type="PANTHER" id="PTHR14186:SF19">
    <property type="entry name" value="INSULIN-LIKE GROWTH FACTOR-BINDING PROTEIN 7"/>
    <property type="match status" value="1"/>
</dbReference>
<dbReference type="Pfam" id="PF00219">
    <property type="entry name" value="IGFBP"/>
    <property type="match status" value="1"/>
</dbReference>
<dbReference type="GO" id="GO:0001558">
    <property type="term" value="P:regulation of cell growth"/>
    <property type="evidence" value="ECO:0007669"/>
    <property type="project" value="InterPro"/>
</dbReference>
<evidence type="ECO:0000256" key="4">
    <source>
        <dbReference type="ARBA" id="ARBA00023157"/>
    </source>
</evidence>
<dbReference type="PROSITE" id="PS50835">
    <property type="entry name" value="IG_LIKE"/>
    <property type="match status" value="1"/>
</dbReference>
<dbReference type="InterPro" id="IPR007110">
    <property type="entry name" value="Ig-like_dom"/>
</dbReference>
<dbReference type="InterPro" id="IPR000867">
    <property type="entry name" value="IGFBP-like"/>
</dbReference>
<name>A0A3G4TDL6_9CRUS</name>
<dbReference type="SUPFAM" id="SSF100895">
    <property type="entry name" value="Kazal-type serine protease inhibitors"/>
    <property type="match status" value="1"/>
</dbReference>
<keyword evidence="2" id="KW-0964">Secreted</keyword>
<dbReference type="SMART" id="SM00408">
    <property type="entry name" value="IGc2"/>
    <property type="match status" value="1"/>
</dbReference>
<evidence type="ECO:0000259" key="9">
    <source>
        <dbReference type="PROSITE" id="PS51465"/>
    </source>
</evidence>
<dbReference type="Gene3D" id="4.10.40.20">
    <property type="match status" value="1"/>
</dbReference>
<dbReference type="GO" id="GO:0009966">
    <property type="term" value="P:regulation of signal transduction"/>
    <property type="evidence" value="ECO:0007669"/>
    <property type="project" value="TreeGrafter"/>
</dbReference>
<dbReference type="InterPro" id="IPR003599">
    <property type="entry name" value="Ig_sub"/>
</dbReference>
<keyword evidence="5" id="KW-0393">Immunoglobulin domain</keyword>
<dbReference type="PANTHER" id="PTHR14186">
    <property type="entry name" value="INSULIN-LIKE GROWTH FACTOR BINDING PROTEIN-RELATED"/>
    <property type="match status" value="1"/>
</dbReference>
<feature type="chain" id="PRO_5018291828" evidence="6">
    <location>
        <begin position="22"/>
        <end position="245"/>
    </location>
</feature>
<protein>
    <submittedName>
        <fullName evidence="10">IGFBP-related protein 1</fullName>
    </submittedName>
</protein>
<dbReference type="InterPro" id="IPR013783">
    <property type="entry name" value="Ig-like_fold"/>
</dbReference>
<dbReference type="InterPro" id="IPR003598">
    <property type="entry name" value="Ig_sub2"/>
</dbReference>
<gene>
    <name evidence="10" type="primary">IGFBP-rP1</name>
</gene>
<dbReference type="PROSITE" id="PS51323">
    <property type="entry name" value="IGFBP_N_2"/>
    <property type="match status" value="1"/>
</dbReference>
<dbReference type="SMART" id="SM00409">
    <property type="entry name" value="IG"/>
    <property type="match status" value="1"/>
</dbReference>
<dbReference type="GO" id="GO:0005576">
    <property type="term" value="C:extracellular region"/>
    <property type="evidence" value="ECO:0007669"/>
    <property type="project" value="UniProtKB-SubCell"/>
</dbReference>
<dbReference type="SUPFAM" id="SSF57184">
    <property type="entry name" value="Growth factor receptor domain"/>
    <property type="match status" value="1"/>
</dbReference>
<organism evidence="10">
    <name type="scientific">Haplophthalmus danicus</name>
    <dbReference type="NCBI Taxonomy" id="115156"/>
    <lineage>
        <taxon>Eukaryota</taxon>
        <taxon>Metazoa</taxon>
        <taxon>Ecdysozoa</taxon>
        <taxon>Arthropoda</taxon>
        <taxon>Crustacea</taxon>
        <taxon>Multicrustacea</taxon>
        <taxon>Malacostraca</taxon>
        <taxon>Eumalacostraca</taxon>
        <taxon>Peracarida</taxon>
        <taxon>Isopoda</taxon>
        <taxon>Oniscidea</taxon>
        <taxon>Synocheta</taxon>
        <taxon>Trichoniscidae</taxon>
        <taxon>Haplophthalmus</taxon>
    </lineage>
</organism>
<feature type="domain" description="IGFBP N-terminal" evidence="8">
    <location>
        <begin position="20"/>
        <end position="93"/>
    </location>
</feature>
<dbReference type="GO" id="GO:0005520">
    <property type="term" value="F:insulin-like growth factor binding"/>
    <property type="evidence" value="ECO:0007669"/>
    <property type="project" value="InterPro"/>
</dbReference>
<dbReference type="CDD" id="cd00104">
    <property type="entry name" value="KAZAL_FS"/>
    <property type="match status" value="1"/>
</dbReference>
<keyword evidence="3 6" id="KW-0732">Signal</keyword>
<dbReference type="Gene3D" id="2.60.40.10">
    <property type="entry name" value="Immunoglobulins"/>
    <property type="match status" value="1"/>
</dbReference>
<feature type="domain" description="Kazal-like" evidence="9">
    <location>
        <begin position="72"/>
        <end position="132"/>
    </location>
</feature>
<feature type="domain" description="Ig-like" evidence="7">
    <location>
        <begin position="134"/>
        <end position="234"/>
    </location>
</feature>
<keyword evidence="4" id="KW-1015">Disulfide bond</keyword>
<dbReference type="SUPFAM" id="SSF48726">
    <property type="entry name" value="Immunoglobulin"/>
    <property type="match status" value="1"/>
</dbReference>
<evidence type="ECO:0000313" key="10">
    <source>
        <dbReference type="EMBL" id="AYU97988.1"/>
    </source>
</evidence>
<dbReference type="InterPro" id="IPR036058">
    <property type="entry name" value="Kazal_dom_sf"/>
</dbReference>
<comment type="subcellular location">
    <subcellularLocation>
        <location evidence="1">Secreted</location>
    </subcellularLocation>
</comment>
<sequence length="245" mass="26587">MSKFNFSSIFFLIFLCNRILAEECEKCDRSECPLVTFCPSGVTQDNCGCCEVCTQRLGQKCDNVADDPKQQKSVNGECGEFLICSEEGVCECSEEGQVCGSDDLTYNSLCELMEATVKNNGLTVVDREPCRKGPVIKSPPKDTSRPAGSILALDCEAVGYPVPTITWELYRPDGSTIQLPSDDSLVAVQVRGGPEKHMSSGWVQIMEVLPENVGIYTCIATNSQGVVKASANVSISKGKVPLKKY</sequence>
<dbReference type="AlphaFoldDB" id="A0A3G4TDL6"/>
<accession>A0A3G4TDL6</accession>